<dbReference type="PANTHER" id="PTHR33736">
    <property type="entry name" value="F-BOX PROTEIN-RELATED"/>
    <property type="match status" value="1"/>
</dbReference>
<protein>
    <recommendedName>
        <fullName evidence="2">F-box domain-containing protein</fullName>
    </recommendedName>
</protein>
<evidence type="ECO:0000256" key="1">
    <source>
        <dbReference type="SAM" id="Phobius"/>
    </source>
</evidence>
<keyword evidence="1" id="KW-0812">Transmembrane</keyword>
<comment type="caution">
    <text evidence="3">The sequence shown here is derived from an EMBL/GenBank/DDBJ whole genome shotgun (WGS) entry which is preliminary data.</text>
</comment>
<dbReference type="InterPro" id="IPR001810">
    <property type="entry name" value="F-box_dom"/>
</dbReference>
<feature type="transmembrane region" description="Helical" evidence="1">
    <location>
        <begin position="306"/>
        <end position="331"/>
    </location>
</feature>
<dbReference type="Gene3D" id="1.20.1280.50">
    <property type="match status" value="1"/>
</dbReference>
<reference evidence="3 4" key="1">
    <citation type="journal article" date="2020" name="Nat. Commun.">
        <title>Genome of Tripterygium wilfordii and identification of cytochrome P450 involved in triptolide biosynthesis.</title>
        <authorList>
            <person name="Tu L."/>
            <person name="Su P."/>
            <person name="Zhang Z."/>
            <person name="Gao L."/>
            <person name="Wang J."/>
            <person name="Hu T."/>
            <person name="Zhou J."/>
            <person name="Zhang Y."/>
            <person name="Zhao Y."/>
            <person name="Liu Y."/>
            <person name="Song Y."/>
            <person name="Tong Y."/>
            <person name="Lu Y."/>
            <person name="Yang J."/>
            <person name="Xu C."/>
            <person name="Jia M."/>
            <person name="Peters R.J."/>
            <person name="Huang L."/>
            <person name="Gao W."/>
        </authorList>
    </citation>
    <scope>NUCLEOTIDE SEQUENCE [LARGE SCALE GENOMIC DNA]</scope>
    <source>
        <strain evidence="4">cv. XIE 37</strain>
        <tissue evidence="3">Leaf</tissue>
    </source>
</reference>
<proteinExistence type="predicted"/>
<dbReference type="InterPro" id="IPR036047">
    <property type="entry name" value="F-box-like_dom_sf"/>
</dbReference>
<evidence type="ECO:0000313" key="3">
    <source>
        <dbReference type="EMBL" id="KAF5730833.1"/>
    </source>
</evidence>
<dbReference type="InterPro" id="IPR045283">
    <property type="entry name" value="AT3G44326-like"/>
</dbReference>
<keyword evidence="1" id="KW-1133">Transmembrane helix</keyword>
<organism evidence="3 4">
    <name type="scientific">Tripterygium wilfordii</name>
    <name type="common">Thunder God vine</name>
    <dbReference type="NCBI Taxonomy" id="458696"/>
    <lineage>
        <taxon>Eukaryota</taxon>
        <taxon>Viridiplantae</taxon>
        <taxon>Streptophyta</taxon>
        <taxon>Embryophyta</taxon>
        <taxon>Tracheophyta</taxon>
        <taxon>Spermatophyta</taxon>
        <taxon>Magnoliopsida</taxon>
        <taxon>eudicotyledons</taxon>
        <taxon>Gunneridae</taxon>
        <taxon>Pentapetalae</taxon>
        <taxon>rosids</taxon>
        <taxon>fabids</taxon>
        <taxon>Celastrales</taxon>
        <taxon>Celastraceae</taxon>
        <taxon>Tripterygium</taxon>
    </lineage>
</organism>
<dbReference type="PANTHER" id="PTHR33736:SF18">
    <property type="entry name" value="F-BOX DOMAIN-CONTAINING PROTEIN"/>
    <property type="match status" value="1"/>
</dbReference>
<keyword evidence="1" id="KW-0472">Membrane</keyword>
<dbReference type="AlphaFoldDB" id="A0A7J7C9M4"/>
<keyword evidence="4" id="KW-1185">Reference proteome</keyword>
<dbReference type="Pfam" id="PF12937">
    <property type="entry name" value="F-box-like"/>
    <property type="match status" value="1"/>
</dbReference>
<dbReference type="EMBL" id="JAAARO010000019">
    <property type="protein sequence ID" value="KAF5730833.1"/>
    <property type="molecule type" value="Genomic_DNA"/>
</dbReference>
<feature type="domain" description="F-box" evidence="2">
    <location>
        <begin position="6"/>
        <end position="49"/>
    </location>
</feature>
<sequence length="332" mass="38065">MATIFTLPPEIIQTHILIRLDGPTLAMASCISSQFRALCNEEKFWQQICSATWTSSENSSVRQIISTFSGGHRSFFLDSFLQLSHGQPLKFNLDRSLGTSRLISAVDIYYKDKPIFSGVKETCTTTSTKFLYSPFQVDLHDPKDTVSTPIQHTGQMDTWLKHLEENLSLSWIILGLGMKRAANMSTRRPVFIRWPCNTAGVVQLHYTTIMAGDGRAGSKVELVKCKLVVTCSGVDEGEVKVEEVSMQMKDMEGRRLNGRDSLVILLEALENGTRKKSKREEMKEMYEDYVKRKKERKEMKRRRERVMDIVCDPFFVCIATWIIVFFFLLIIY</sequence>
<gene>
    <name evidence="3" type="ORF">HS088_TW19G00433</name>
</gene>
<dbReference type="InParanoid" id="A0A7J7C9M4"/>
<dbReference type="SUPFAM" id="SSF81383">
    <property type="entry name" value="F-box domain"/>
    <property type="match status" value="1"/>
</dbReference>
<dbReference type="Proteomes" id="UP000593562">
    <property type="component" value="Unassembled WGS sequence"/>
</dbReference>
<name>A0A7J7C9M4_TRIWF</name>
<evidence type="ECO:0000313" key="4">
    <source>
        <dbReference type="Proteomes" id="UP000593562"/>
    </source>
</evidence>
<accession>A0A7J7C9M4</accession>
<evidence type="ECO:0000259" key="2">
    <source>
        <dbReference type="Pfam" id="PF12937"/>
    </source>
</evidence>